<evidence type="ECO:0000313" key="2">
    <source>
        <dbReference type="Proteomes" id="UP000663722"/>
    </source>
</evidence>
<protein>
    <submittedName>
        <fullName evidence="1">Uncharacterized protein</fullName>
    </submittedName>
</protein>
<keyword evidence="2" id="KW-1185">Reference proteome</keyword>
<dbReference type="KEGG" id="dmm:dnm_093980"/>
<dbReference type="Proteomes" id="UP000663722">
    <property type="component" value="Chromosome"/>
</dbReference>
<dbReference type="InterPro" id="IPR045397">
    <property type="entry name" value="TumE-like"/>
</dbReference>
<dbReference type="RefSeq" id="WP_207680309.1">
    <property type="nucleotide sequence ID" value="NZ_CP061800.1"/>
</dbReference>
<accession>A0A975GTS6</accession>
<dbReference type="Pfam" id="PF20126">
    <property type="entry name" value="TumE"/>
    <property type="match status" value="1"/>
</dbReference>
<evidence type="ECO:0000313" key="1">
    <source>
        <dbReference type="EMBL" id="QTA93297.1"/>
    </source>
</evidence>
<proteinExistence type="predicted"/>
<name>A0A975GTS6_9BACT</name>
<sequence>MRLIRHDVLETDKEEILIYRIRINLSDGGLLEMRERIVESEGQRESTTYSFHWQNRDGSLVKRWDNVPHHPELDNFPYHVHIDDEANVVSGKPADALDMLTEIDECFRQH</sequence>
<organism evidence="1 2">
    <name type="scientific">Desulfonema magnum</name>
    <dbReference type="NCBI Taxonomy" id="45655"/>
    <lineage>
        <taxon>Bacteria</taxon>
        <taxon>Pseudomonadati</taxon>
        <taxon>Thermodesulfobacteriota</taxon>
        <taxon>Desulfobacteria</taxon>
        <taxon>Desulfobacterales</taxon>
        <taxon>Desulfococcaceae</taxon>
        <taxon>Desulfonema</taxon>
    </lineage>
</organism>
<dbReference type="AlphaFoldDB" id="A0A975GTS6"/>
<reference evidence="1" key="1">
    <citation type="journal article" date="2021" name="Microb. Physiol.">
        <title>Proteogenomic Insights into the Physiology of Marine, Sulfate-Reducing, Filamentous Desulfonema limicola and Desulfonema magnum.</title>
        <authorList>
            <person name="Schnaars V."/>
            <person name="Wohlbrand L."/>
            <person name="Scheve S."/>
            <person name="Hinrichs C."/>
            <person name="Reinhardt R."/>
            <person name="Rabus R."/>
        </authorList>
    </citation>
    <scope>NUCLEOTIDE SEQUENCE</scope>
    <source>
        <strain evidence="1">4be13</strain>
    </source>
</reference>
<gene>
    <name evidence="1" type="ORF">dnm_093980</name>
</gene>
<dbReference type="EMBL" id="CP061800">
    <property type="protein sequence ID" value="QTA93297.1"/>
    <property type="molecule type" value="Genomic_DNA"/>
</dbReference>